<dbReference type="EMBL" id="JBHRZH010000003">
    <property type="protein sequence ID" value="MFC3759738.1"/>
    <property type="molecule type" value="Genomic_DNA"/>
</dbReference>
<name>A0ABV7Y4W4_9ACTN</name>
<feature type="region of interest" description="Disordered" evidence="1">
    <location>
        <begin position="79"/>
        <end position="131"/>
    </location>
</feature>
<evidence type="ECO:0008006" key="4">
    <source>
        <dbReference type="Google" id="ProtNLM"/>
    </source>
</evidence>
<protein>
    <recommendedName>
        <fullName evidence="4">HTH cro/C1-type domain-containing protein</fullName>
    </recommendedName>
</protein>
<organism evidence="2 3">
    <name type="scientific">Tenggerimyces flavus</name>
    <dbReference type="NCBI Taxonomy" id="1708749"/>
    <lineage>
        <taxon>Bacteria</taxon>
        <taxon>Bacillati</taxon>
        <taxon>Actinomycetota</taxon>
        <taxon>Actinomycetes</taxon>
        <taxon>Propionibacteriales</taxon>
        <taxon>Nocardioidaceae</taxon>
        <taxon>Tenggerimyces</taxon>
    </lineage>
</organism>
<comment type="caution">
    <text evidence="2">The sequence shown here is derived from an EMBL/GenBank/DDBJ whole genome shotgun (WGS) entry which is preliminary data.</text>
</comment>
<evidence type="ECO:0000313" key="2">
    <source>
        <dbReference type="EMBL" id="MFC3759738.1"/>
    </source>
</evidence>
<reference evidence="3" key="1">
    <citation type="journal article" date="2019" name="Int. J. Syst. Evol. Microbiol.">
        <title>The Global Catalogue of Microorganisms (GCM) 10K type strain sequencing project: providing services to taxonomists for standard genome sequencing and annotation.</title>
        <authorList>
            <consortium name="The Broad Institute Genomics Platform"/>
            <consortium name="The Broad Institute Genome Sequencing Center for Infectious Disease"/>
            <person name="Wu L."/>
            <person name="Ma J."/>
        </authorList>
    </citation>
    <scope>NUCLEOTIDE SEQUENCE [LARGE SCALE GENOMIC DNA]</scope>
    <source>
        <strain evidence="3">CGMCC 4.7241</strain>
    </source>
</reference>
<feature type="non-terminal residue" evidence="2">
    <location>
        <position position="1"/>
    </location>
</feature>
<dbReference type="Gene3D" id="1.10.260.40">
    <property type="entry name" value="lambda repressor-like DNA-binding domains"/>
    <property type="match status" value="1"/>
</dbReference>
<keyword evidence="3" id="KW-1185">Reference proteome</keyword>
<sequence length="131" mass="13951">PSRSTGAGHAEDGALISASLGLTQKQVVTRLARHGVQTTNKTLSSFEHGAGVDVVRLPELAAALDCTVTYLLGLTSDPASWEPARQTQPVPPVPARAVRSELTDSVGQPAQADRETWILGPDVPERRVRHQ</sequence>
<proteinExistence type="predicted"/>
<dbReference type="Proteomes" id="UP001595699">
    <property type="component" value="Unassembled WGS sequence"/>
</dbReference>
<gene>
    <name evidence="2" type="ORF">ACFOUW_02745</name>
</gene>
<evidence type="ECO:0000256" key="1">
    <source>
        <dbReference type="SAM" id="MobiDB-lite"/>
    </source>
</evidence>
<evidence type="ECO:0000313" key="3">
    <source>
        <dbReference type="Proteomes" id="UP001595699"/>
    </source>
</evidence>
<dbReference type="RefSeq" id="WP_385925885.1">
    <property type="nucleotide sequence ID" value="NZ_JBHRZH010000003.1"/>
</dbReference>
<dbReference type="InterPro" id="IPR010982">
    <property type="entry name" value="Lambda_DNA-bd_dom_sf"/>
</dbReference>
<accession>A0ABV7Y4W4</accession>